<dbReference type="Gene3D" id="3.30.1130.10">
    <property type="match status" value="1"/>
</dbReference>
<keyword evidence="6" id="KW-0547">Nucleotide-binding</keyword>
<dbReference type="UniPathway" id="UPA00848">
    <property type="reaction ID" value="UER00151"/>
</dbReference>
<sequence>MAPDESANSSVSEHSEIHENKPEDPKVPSSTKSSPDVSYIQISCMRKPDNDDNDFTWQSQKTLGRNKASREERDDQLAKLSGAVKTILECIGEDPSRQGLLHTPMRYAESILYFTRGYEESLDSFIPTSEAEYKPVSHREMFTESEIDFSSICEHHLIPFSGKIHVGYIPKLQDIDRAKVIKIVETLSQRLQLQRRLTNQIAFAISDILQAQGVAVFVESSHICMAIRGKQQPGEMTMTSCLLGSCKAYDEARIFFDRIGRRELFLHLFYSGPGNKPN</sequence>
<keyword evidence="8" id="KW-0289">Folate biosynthesis</keyword>
<dbReference type="GO" id="GO:0046656">
    <property type="term" value="P:folic acid biosynthetic process"/>
    <property type="evidence" value="ECO:0007669"/>
    <property type="project" value="UniProtKB-KW"/>
</dbReference>
<dbReference type="AlphaFoldDB" id="A0A6A6UB09"/>
<evidence type="ECO:0000256" key="9">
    <source>
        <dbReference type="ARBA" id="ARBA00023134"/>
    </source>
</evidence>
<dbReference type="GO" id="GO:0005737">
    <property type="term" value="C:cytoplasm"/>
    <property type="evidence" value="ECO:0007669"/>
    <property type="project" value="TreeGrafter"/>
</dbReference>
<dbReference type="InterPro" id="IPR043134">
    <property type="entry name" value="GTP-CH-I_N"/>
</dbReference>
<feature type="region of interest" description="Disordered" evidence="11">
    <location>
        <begin position="1"/>
        <end position="38"/>
    </location>
</feature>
<evidence type="ECO:0000256" key="5">
    <source>
        <dbReference type="ARBA" id="ARBA00017272"/>
    </source>
</evidence>
<dbReference type="EC" id="3.5.4.16" evidence="4"/>
<evidence type="ECO:0000259" key="12">
    <source>
        <dbReference type="Pfam" id="PF01227"/>
    </source>
</evidence>
<proteinExistence type="inferred from homology"/>
<dbReference type="GO" id="GO:0008270">
    <property type="term" value="F:zinc ion binding"/>
    <property type="evidence" value="ECO:0007669"/>
    <property type="project" value="TreeGrafter"/>
</dbReference>
<feature type="compositionally biased region" description="Polar residues" evidence="11">
    <location>
        <begin position="1"/>
        <end position="12"/>
    </location>
</feature>
<evidence type="ECO:0000256" key="4">
    <source>
        <dbReference type="ARBA" id="ARBA00012715"/>
    </source>
</evidence>
<evidence type="ECO:0000256" key="10">
    <source>
        <dbReference type="ARBA" id="ARBA00030854"/>
    </source>
</evidence>
<dbReference type="Proteomes" id="UP000799302">
    <property type="component" value="Unassembled WGS sequence"/>
</dbReference>
<comment type="similarity">
    <text evidence="3">Belongs to the GTP cyclohydrolase I family.</text>
</comment>
<dbReference type="Pfam" id="PF01227">
    <property type="entry name" value="GTP_cyclohydroI"/>
    <property type="match status" value="1"/>
</dbReference>
<dbReference type="GO" id="GO:0006729">
    <property type="term" value="P:tetrahydrobiopterin biosynthetic process"/>
    <property type="evidence" value="ECO:0007669"/>
    <property type="project" value="TreeGrafter"/>
</dbReference>
<keyword evidence="9" id="KW-0342">GTP-binding</keyword>
<keyword evidence="14" id="KW-1185">Reference proteome</keyword>
<evidence type="ECO:0000256" key="6">
    <source>
        <dbReference type="ARBA" id="ARBA00022741"/>
    </source>
</evidence>
<evidence type="ECO:0000256" key="3">
    <source>
        <dbReference type="ARBA" id="ARBA00008085"/>
    </source>
</evidence>
<dbReference type="SUPFAM" id="SSF55620">
    <property type="entry name" value="Tetrahydrobiopterin biosynthesis enzymes-like"/>
    <property type="match status" value="1"/>
</dbReference>
<comment type="catalytic activity">
    <reaction evidence="1">
        <text>GTP + H2O = 7,8-dihydroneopterin 3'-triphosphate + formate + H(+)</text>
        <dbReference type="Rhea" id="RHEA:17473"/>
        <dbReference type="ChEBI" id="CHEBI:15377"/>
        <dbReference type="ChEBI" id="CHEBI:15378"/>
        <dbReference type="ChEBI" id="CHEBI:15740"/>
        <dbReference type="ChEBI" id="CHEBI:37565"/>
        <dbReference type="ChEBI" id="CHEBI:58462"/>
        <dbReference type="EC" id="3.5.4.16"/>
    </reaction>
</comment>
<dbReference type="GO" id="GO:0046654">
    <property type="term" value="P:tetrahydrofolate biosynthetic process"/>
    <property type="evidence" value="ECO:0007669"/>
    <property type="project" value="InterPro"/>
</dbReference>
<dbReference type="InterPro" id="IPR043133">
    <property type="entry name" value="GTP-CH-I_C/QueF"/>
</dbReference>
<dbReference type="PANTHER" id="PTHR11109:SF7">
    <property type="entry name" value="GTP CYCLOHYDROLASE 1"/>
    <property type="match status" value="1"/>
</dbReference>
<name>A0A6A6UB09_9PEZI</name>
<dbReference type="InterPro" id="IPR020602">
    <property type="entry name" value="GTP_CycHdrlase_I_dom"/>
</dbReference>
<dbReference type="EMBL" id="MU004235">
    <property type="protein sequence ID" value="KAF2669435.1"/>
    <property type="molecule type" value="Genomic_DNA"/>
</dbReference>
<dbReference type="HAMAP" id="MF_00223">
    <property type="entry name" value="FolE"/>
    <property type="match status" value="1"/>
</dbReference>
<dbReference type="PANTHER" id="PTHR11109">
    <property type="entry name" value="GTP CYCLOHYDROLASE I"/>
    <property type="match status" value="1"/>
</dbReference>
<dbReference type="OrthoDB" id="4966at2759"/>
<evidence type="ECO:0000256" key="8">
    <source>
        <dbReference type="ARBA" id="ARBA00022909"/>
    </source>
</evidence>
<evidence type="ECO:0000256" key="1">
    <source>
        <dbReference type="ARBA" id="ARBA00001052"/>
    </source>
</evidence>
<evidence type="ECO:0000313" key="13">
    <source>
        <dbReference type="EMBL" id="KAF2669435.1"/>
    </source>
</evidence>
<comment type="pathway">
    <text evidence="2">Cofactor biosynthesis; 7,8-dihydroneopterin triphosphate biosynthesis; 7,8-dihydroneopterin triphosphate from GTP: step 1/1.</text>
</comment>
<dbReference type="GO" id="GO:0005525">
    <property type="term" value="F:GTP binding"/>
    <property type="evidence" value="ECO:0007669"/>
    <property type="project" value="UniProtKB-KW"/>
</dbReference>
<evidence type="ECO:0000256" key="11">
    <source>
        <dbReference type="SAM" id="MobiDB-lite"/>
    </source>
</evidence>
<feature type="domain" description="GTP cyclohydrolase I" evidence="12">
    <location>
        <begin position="82"/>
        <end position="253"/>
    </location>
</feature>
<keyword evidence="7 13" id="KW-0378">Hydrolase</keyword>
<reference evidence="13" key="1">
    <citation type="journal article" date="2020" name="Stud. Mycol.">
        <title>101 Dothideomycetes genomes: a test case for predicting lifestyles and emergence of pathogens.</title>
        <authorList>
            <person name="Haridas S."/>
            <person name="Albert R."/>
            <person name="Binder M."/>
            <person name="Bloem J."/>
            <person name="Labutti K."/>
            <person name="Salamov A."/>
            <person name="Andreopoulos B."/>
            <person name="Baker S."/>
            <person name="Barry K."/>
            <person name="Bills G."/>
            <person name="Bluhm B."/>
            <person name="Cannon C."/>
            <person name="Castanera R."/>
            <person name="Culley D."/>
            <person name="Daum C."/>
            <person name="Ezra D."/>
            <person name="Gonzalez J."/>
            <person name="Henrissat B."/>
            <person name="Kuo A."/>
            <person name="Liang C."/>
            <person name="Lipzen A."/>
            <person name="Lutzoni F."/>
            <person name="Magnuson J."/>
            <person name="Mondo S."/>
            <person name="Nolan M."/>
            <person name="Ohm R."/>
            <person name="Pangilinan J."/>
            <person name="Park H.-J."/>
            <person name="Ramirez L."/>
            <person name="Alfaro M."/>
            <person name="Sun H."/>
            <person name="Tritt A."/>
            <person name="Yoshinaga Y."/>
            <person name="Zwiers L.-H."/>
            <person name="Turgeon B."/>
            <person name="Goodwin S."/>
            <person name="Spatafora J."/>
            <person name="Crous P."/>
            <person name="Grigoriev I."/>
        </authorList>
    </citation>
    <scope>NUCLEOTIDE SEQUENCE</scope>
    <source>
        <strain evidence="13">CBS 115976</strain>
    </source>
</reference>
<feature type="compositionally biased region" description="Basic and acidic residues" evidence="11">
    <location>
        <begin position="13"/>
        <end position="26"/>
    </location>
</feature>
<dbReference type="NCBIfam" id="NF006826">
    <property type="entry name" value="PRK09347.1-3"/>
    <property type="match status" value="1"/>
</dbReference>
<dbReference type="Gene3D" id="1.10.286.10">
    <property type="match status" value="1"/>
</dbReference>
<organism evidence="13 14">
    <name type="scientific">Microthyrium microscopicum</name>
    <dbReference type="NCBI Taxonomy" id="703497"/>
    <lineage>
        <taxon>Eukaryota</taxon>
        <taxon>Fungi</taxon>
        <taxon>Dikarya</taxon>
        <taxon>Ascomycota</taxon>
        <taxon>Pezizomycotina</taxon>
        <taxon>Dothideomycetes</taxon>
        <taxon>Dothideomycetes incertae sedis</taxon>
        <taxon>Microthyriales</taxon>
        <taxon>Microthyriaceae</taxon>
        <taxon>Microthyrium</taxon>
    </lineage>
</organism>
<dbReference type="InterPro" id="IPR001474">
    <property type="entry name" value="GTP_CycHdrlase_I"/>
</dbReference>
<accession>A0A6A6UB09</accession>
<evidence type="ECO:0000256" key="7">
    <source>
        <dbReference type="ARBA" id="ARBA00022801"/>
    </source>
</evidence>
<dbReference type="GO" id="GO:0003934">
    <property type="term" value="F:GTP cyclohydrolase I activity"/>
    <property type="evidence" value="ECO:0007669"/>
    <property type="project" value="UniProtKB-EC"/>
</dbReference>
<gene>
    <name evidence="13" type="ORF">BT63DRAFT_432996</name>
</gene>
<dbReference type="FunFam" id="3.30.1130.10:FF:000001">
    <property type="entry name" value="GTP cyclohydrolase 1"/>
    <property type="match status" value="1"/>
</dbReference>
<dbReference type="FunFam" id="1.10.286.10:FF:000003">
    <property type="entry name" value="GTP cyclohydrolase 1"/>
    <property type="match status" value="1"/>
</dbReference>
<evidence type="ECO:0000313" key="14">
    <source>
        <dbReference type="Proteomes" id="UP000799302"/>
    </source>
</evidence>
<protein>
    <recommendedName>
        <fullName evidence="5">GTP cyclohydrolase 1</fullName>
        <ecNumber evidence="4">3.5.4.16</ecNumber>
    </recommendedName>
    <alternativeName>
        <fullName evidence="10">GTP cyclohydrolase I</fullName>
    </alternativeName>
</protein>
<evidence type="ECO:0000256" key="2">
    <source>
        <dbReference type="ARBA" id="ARBA00005080"/>
    </source>
</evidence>